<organism evidence="1">
    <name type="scientific">Clostridium butyricum</name>
    <dbReference type="NCBI Taxonomy" id="1492"/>
    <lineage>
        <taxon>Bacteria</taxon>
        <taxon>Bacillati</taxon>
        <taxon>Bacillota</taxon>
        <taxon>Clostridia</taxon>
        <taxon>Eubacteriales</taxon>
        <taxon>Clostridiaceae</taxon>
        <taxon>Clostridium</taxon>
    </lineage>
</organism>
<sequence>MNLKIKIIYKNNYEEIISLKVAEVKKNEK</sequence>
<reference evidence="1" key="1">
    <citation type="submission" date="2019-11" db="EMBL/GenBank/DDBJ databases">
        <authorList>
            <person name="Feng L."/>
        </authorList>
    </citation>
    <scope>NUCLEOTIDE SEQUENCE</scope>
    <source>
        <strain evidence="1">CButyricumLFYP62</strain>
    </source>
</reference>
<dbReference type="EMBL" id="CACRTU010000016">
    <property type="protein sequence ID" value="VYU20982.1"/>
    <property type="molecule type" value="Genomic_DNA"/>
</dbReference>
<evidence type="ECO:0000313" key="1">
    <source>
        <dbReference type="EMBL" id="VYU20982.1"/>
    </source>
</evidence>
<protein>
    <submittedName>
        <fullName evidence="1">Uncharacterized protein</fullName>
    </submittedName>
</protein>
<gene>
    <name evidence="1" type="ORF">CBLFYP62_01713</name>
</gene>
<name>A0A6N3CYH8_CLOBU</name>
<proteinExistence type="predicted"/>
<dbReference type="AlphaFoldDB" id="A0A6N3CYH8"/>
<accession>A0A6N3CYH8</accession>